<dbReference type="InterPro" id="IPR000652">
    <property type="entry name" value="Triosephosphate_isomerase"/>
</dbReference>
<evidence type="ECO:0000313" key="8">
    <source>
        <dbReference type="Proteomes" id="UP001055553"/>
    </source>
</evidence>
<comment type="catalytic activity">
    <reaction evidence="5 6">
        <text>D-glyceraldehyde 3-phosphate = dihydroxyacetone phosphate</text>
        <dbReference type="Rhea" id="RHEA:18585"/>
        <dbReference type="ChEBI" id="CHEBI:57642"/>
        <dbReference type="ChEBI" id="CHEBI:59776"/>
        <dbReference type="EC" id="5.3.1.1"/>
    </reaction>
</comment>
<protein>
    <recommendedName>
        <fullName evidence="5 6">Triosephosphate isomerase</fullName>
        <shortName evidence="5">TIM</shortName>
        <shortName evidence="5">TPI</shortName>
        <ecNumber evidence="5 6">5.3.1.1</ecNumber>
    </recommendedName>
    <alternativeName>
        <fullName evidence="5">Triose-phosphate isomerase</fullName>
    </alternativeName>
</protein>
<accession>A0A915SCW0</accession>
<dbReference type="Proteomes" id="UP001055553">
    <property type="component" value="Chromosome"/>
</dbReference>
<comment type="function">
    <text evidence="5">Involved in the gluconeogenesis. Catalyzes stereospecifically the conversion of dihydroxyacetone phosphate (DHAP) to D-glyceraldehyde-3-phosphate (G3P).</text>
</comment>
<dbReference type="InterPro" id="IPR020861">
    <property type="entry name" value="Triosephosphate_isomerase_AS"/>
</dbReference>
<keyword evidence="8" id="KW-1185">Reference proteome</keyword>
<feature type="binding site" evidence="5">
    <location>
        <begin position="5"/>
        <end position="7"/>
    </location>
    <ligand>
        <name>substrate</name>
    </ligand>
</feature>
<dbReference type="GO" id="GO:0004807">
    <property type="term" value="F:triose-phosphate isomerase activity"/>
    <property type="evidence" value="ECO:0007669"/>
    <property type="project" value="UniProtKB-UniRule"/>
</dbReference>
<dbReference type="InterPro" id="IPR022891">
    <property type="entry name" value="Triosephosphate_isomerase_arc"/>
</dbReference>
<keyword evidence="4 5" id="KW-0413">Isomerase</keyword>
<evidence type="ECO:0000256" key="5">
    <source>
        <dbReference type="HAMAP-Rule" id="MF_00147"/>
    </source>
</evidence>
<dbReference type="GO" id="GO:0046166">
    <property type="term" value="P:glyceraldehyde-3-phosphate biosynthetic process"/>
    <property type="evidence" value="ECO:0007669"/>
    <property type="project" value="TreeGrafter"/>
</dbReference>
<comment type="pathway">
    <text evidence="5 6">Carbohydrate biosynthesis; gluconeogenesis.</text>
</comment>
<dbReference type="SUPFAM" id="SSF51351">
    <property type="entry name" value="Triosephosphate isomerase (TIM)"/>
    <property type="match status" value="1"/>
</dbReference>
<keyword evidence="1 5" id="KW-0312">Gluconeogenesis</keyword>
<dbReference type="InterPro" id="IPR035990">
    <property type="entry name" value="TIM_sf"/>
</dbReference>
<comment type="pathway">
    <text evidence="5 6">Carbohydrate degradation; glycolysis; D-glyceraldehyde 3-phosphate from glycerone phosphate: step 1/1.</text>
</comment>
<evidence type="ECO:0000256" key="2">
    <source>
        <dbReference type="ARBA" id="ARBA00022490"/>
    </source>
</evidence>
<comment type="similarity">
    <text evidence="5 6">Belongs to the triosephosphate isomerase family.</text>
</comment>
<feature type="active site" description="Proton acceptor" evidence="5">
    <location>
        <position position="138"/>
    </location>
</feature>
<evidence type="ECO:0000256" key="1">
    <source>
        <dbReference type="ARBA" id="ARBA00022432"/>
    </source>
</evidence>
<dbReference type="GO" id="GO:0019563">
    <property type="term" value="P:glycerol catabolic process"/>
    <property type="evidence" value="ECO:0007669"/>
    <property type="project" value="TreeGrafter"/>
</dbReference>
<keyword evidence="2 5" id="KW-0963">Cytoplasm</keyword>
<evidence type="ECO:0000313" key="7">
    <source>
        <dbReference type="EMBL" id="BBL45703.1"/>
    </source>
</evidence>
<feature type="active site" description="Electrophile" evidence="5">
    <location>
        <position position="90"/>
    </location>
</feature>
<dbReference type="PROSITE" id="PS00171">
    <property type="entry name" value="TIM_1"/>
    <property type="match status" value="1"/>
</dbReference>
<feature type="binding site" evidence="5">
    <location>
        <position position="178"/>
    </location>
    <ligand>
        <name>substrate</name>
    </ligand>
</feature>
<dbReference type="NCBIfam" id="TIGR00419">
    <property type="entry name" value="tim"/>
    <property type="match status" value="1"/>
</dbReference>
<proteinExistence type="inferred from homology"/>
<dbReference type="EC" id="5.3.1.1" evidence="5 6"/>
<dbReference type="HAMAP" id="MF_00147_A">
    <property type="entry name" value="TIM_A"/>
    <property type="match status" value="1"/>
</dbReference>
<organism evidence="7 8">
    <name type="scientific">Nanobdella aerobiophila</name>
    <dbReference type="NCBI Taxonomy" id="2586965"/>
    <lineage>
        <taxon>Archaea</taxon>
        <taxon>Nanobdellota</taxon>
        <taxon>Nanobdellia</taxon>
        <taxon>Nanobdellales</taxon>
        <taxon>Nanobdellaceae</taxon>
        <taxon>Nanobdella</taxon>
    </lineage>
</organism>
<dbReference type="CDD" id="cd00311">
    <property type="entry name" value="TIM"/>
    <property type="match status" value="1"/>
</dbReference>
<dbReference type="GO" id="GO:0006096">
    <property type="term" value="P:glycolytic process"/>
    <property type="evidence" value="ECO:0007669"/>
    <property type="project" value="UniProtKB-UniRule"/>
</dbReference>
<dbReference type="RefSeq" id="WP_258393017.1">
    <property type="nucleotide sequence ID" value="NZ_AP019769.1"/>
</dbReference>
<dbReference type="KEGG" id="naer:MJ1_0551"/>
<comment type="subcellular location">
    <subcellularLocation>
        <location evidence="5 6">Cytoplasm</location>
    </subcellularLocation>
</comment>
<comment type="subunit">
    <text evidence="5">Homotetramer; dimer of dimers.</text>
</comment>
<dbReference type="EMBL" id="AP019769">
    <property type="protein sequence ID" value="BBL45703.1"/>
    <property type="molecule type" value="Genomic_DNA"/>
</dbReference>
<feature type="binding site" evidence="5">
    <location>
        <position position="143"/>
    </location>
    <ligand>
        <name>substrate</name>
    </ligand>
</feature>
<feature type="binding site" evidence="5">
    <location>
        <begin position="199"/>
        <end position="200"/>
    </location>
    <ligand>
        <name>substrate</name>
    </ligand>
</feature>
<dbReference type="AlphaFoldDB" id="A0A915SCW0"/>
<dbReference type="PANTHER" id="PTHR21139:SF42">
    <property type="entry name" value="TRIOSEPHOSPHATE ISOMERASE"/>
    <property type="match status" value="1"/>
</dbReference>
<dbReference type="PROSITE" id="PS51440">
    <property type="entry name" value="TIM_2"/>
    <property type="match status" value="1"/>
</dbReference>
<keyword evidence="3 5" id="KW-0324">Glycolysis</keyword>
<evidence type="ECO:0000256" key="4">
    <source>
        <dbReference type="ARBA" id="ARBA00023235"/>
    </source>
</evidence>
<dbReference type="NCBIfam" id="NF003302">
    <property type="entry name" value="PRK04302.1"/>
    <property type="match status" value="1"/>
</dbReference>
<reference evidence="8" key="1">
    <citation type="journal article" date="2022" name="Int. J. Syst. Evol. Microbiol.">
        <title>Nanobdella aerobiophila gen. nov., sp. nov., a thermoacidophilic, obligate ectosymbiotic archaeon, and proposal of Nanobdellaceae fam. nov., Nanobdellales ord. nov. and Nanobdellia class. nov.</title>
        <authorList>
            <person name="Kato S."/>
            <person name="Ogasawara A."/>
            <person name="Itoh T."/>
            <person name="Sakai H.D."/>
            <person name="Shimizu M."/>
            <person name="Yuki M."/>
            <person name="Kaneko M."/>
            <person name="Takashina T."/>
            <person name="Ohkuma M."/>
        </authorList>
    </citation>
    <scope>NUCLEOTIDE SEQUENCE [LARGE SCALE GENOMIC DNA]</scope>
    <source>
        <strain evidence="8">MJ1</strain>
    </source>
</reference>
<evidence type="ECO:0000256" key="6">
    <source>
        <dbReference type="RuleBase" id="RU363013"/>
    </source>
</evidence>
<dbReference type="InterPro" id="IPR013785">
    <property type="entry name" value="Aldolase_TIM"/>
</dbReference>
<gene>
    <name evidence="5" type="primary">tpiA</name>
    <name evidence="7" type="ORF">MJ1_0551</name>
</gene>
<dbReference type="GeneID" id="74568497"/>
<name>A0A915SCW0_9ARCH</name>
<sequence length="220" mass="23910">MLAINLKSYKETIGSNGLKLLEASEKIIEEYNIDIILAPQYTDIYIFSSNSKRVRIYAQHMDPIQSGAYTGHILPEAIKEAGAVGTIINHSEKKLNVEDIEKVINIAKNLNLETILCANNSVVAAALSKFEPTYIAVEPPELIGTGIPVSKAKPEIIENTVNMVRDINKKVKILVGAGINSGDDIKKALELGANGVLLASAVTKSSNFYEKLKNLAEGFK</sequence>
<evidence type="ECO:0000256" key="3">
    <source>
        <dbReference type="ARBA" id="ARBA00023152"/>
    </source>
</evidence>
<dbReference type="Gene3D" id="3.20.20.70">
    <property type="entry name" value="Aldolase class I"/>
    <property type="match status" value="1"/>
</dbReference>
<dbReference type="GO" id="GO:0005829">
    <property type="term" value="C:cytosol"/>
    <property type="evidence" value="ECO:0007669"/>
    <property type="project" value="TreeGrafter"/>
</dbReference>
<dbReference type="Pfam" id="PF00121">
    <property type="entry name" value="TIM"/>
    <property type="match status" value="1"/>
</dbReference>
<dbReference type="GO" id="GO:0006094">
    <property type="term" value="P:gluconeogenesis"/>
    <property type="evidence" value="ECO:0007669"/>
    <property type="project" value="UniProtKB-UniRule"/>
</dbReference>
<dbReference type="PANTHER" id="PTHR21139">
    <property type="entry name" value="TRIOSEPHOSPHATE ISOMERASE"/>
    <property type="match status" value="1"/>
</dbReference>